<dbReference type="GO" id="GO:0007508">
    <property type="term" value="P:larval heart development"/>
    <property type="evidence" value="ECO:0007669"/>
    <property type="project" value="TreeGrafter"/>
</dbReference>
<dbReference type="AlphaFoldDB" id="A0A5B7F0Z9"/>
<name>A0A5B7F0Z9_PORTR</name>
<accession>A0A5B7F0Z9</accession>
<dbReference type="InterPro" id="IPR036691">
    <property type="entry name" value="Endo/exonu/phosph_ase_sf"/>
</dbReference>
<evidence type="ECO:0000313" key="1">
    <source>
        <dbReference type="EMBL" id="MPC38783.1"/>
    </source>
</evidence>
<evidence type="ECO:0000313" key="2">
    <source>
        <dbReference type="Proteomes" id="UP000324222"/>
    </source>
</evidence>
<dbReference type="GO" id="GO:0061343">
    <property type="term" value="P:cell adhesion involved in heart morphogenesis"/>
    <property type="evidence" value="ECO:0007669"/>
    <property type="project" value="TreeGrafter"/>
</dbReference>
<dbReference type="GO" id="GO:0031012">
    <property type="term" value="C:extracellular matrix"/>
    <property type="evidence" value="ECO:0007669"/>
    <property type="project" value="TreeGrafter"/>
</dbReference>
<dbReference type="Proteomes" id="UP000324222">
    <property type="component" value="Unassembled WGS sequence"/>
</dbReference>
<reference evidence="1 2" key="1">
    <citation type="submission" date="2019-05" db="EMBL/GenBank/DDBJ databases">
        <title>Another draft genome of Portunus trituberculatus and its Hox gene families provides insights of decapod evolution.</title>
        <authorList>
            <person name="Jeong J.-H."/>
            <person name="Song I."/>
            <person name="Kim S."/>
            <person name="Choi T."/>
            <person name="Kim D."/>
            <person name="Ryu S."/>
            <person name="Kim W."/>
        </authorList>
    </citation>
    <scope>NUCLEOTIDE SEQUENCE [LARGE SCALE GENOMIC DNA]</scope>
    <source>
        <tissue evidence="1">Muscle</tissue>
    </source>
</reference>
<dbReference type="EMBL" id="VSRR010004171">
    <property type="protein sequence ID" value="MPC38783.1"/>
    <property type="molecule type" value="Genomic_DNA"/>
</dbReference>
<dbReference type="OrthoDB" id="10065625at2759"/>
<gene>
    <name evidence="1" type="ORF">E2C01_032299</name>
</gene>
<dbReference type="SUPFAM" id="SSF56219">
    <property type="entry name" value="DNase I-like"/>
    <property type="match status" value="1"/>
</dbReference>
<dbReference type="Gene3D" id="3.60.10.10">
    <property type="entry name" value="Endonuclease/exonuclease/phosphatase"/>
    <property type="match status" value="1"/>
</dbReference>
<sequence>MDVVVAVETFLDKSCITVCEKIPGYSPWVRRDRQRRQEGGIAVCHRDEMQVDILPVDILAVMEIVFLRVILADESGLLLCAAYRPQWQGNAPLNYLSEHLDDIMAAHNCQHVFIVGDLTVVQGLHNHVNFPTHQRGGSLDPVLSDLPEACVKCRPLDRVGNPAHYAVLSSINLSAAREEEQQRVIWLWERADWEAMKRSLSATDWHTVLTGDPHHDTNTFTTVLLFLQQQFVPHRVYTTNPKDQQWSIKPGTEERAK</sequence>
<dbReference type="PANTHER" id="PTHR33395">
    <property type="entry name" value="TRANSCRIPTASE, PUTATIVE-RELATED-RELATED"/>
    <property type="match status" value="1"/>
</dbReference>
<organism evidence="1 2">
    <name type="scientific">Portunus trituberculatus</name>
    <name type="common">Swimming crab</name>
    <name type="synonym">Neptunus trituberculatus</name>
    <dbReference type="NCBI Taxonomy" id="210409"/>
    <lineage>
        <taxon>Eukaryota</taxon>
        <taxon>Metazoa</taxon>
        <taxon>Ecdysozoa</taxon>
        <taxon>Arthropoda</taxon>
        <taxon>Crustacea</taxon>
        <taxon>Multicrustacea</taxon>
        <taxon>Malacostraca</taxon>
        <taxon>Eumalacostraca</taxon>
        <taxon>Eucarida</taxon>
        <taxon>Decapoda</taxon>
        <taxon>Pleocyemata</taxon>
        <taxon>Brachyura</taxon>
        <taxon>Eubrachyura</taxon>
        <taxon>Portunoidea</taxon>
        <taxon>Portunidae</taxon>
        <taxon>Portuninae</taxon>
        <taxon>Portunus</taxon>
    </lineage>
</organism>
<comment type="caution">
    <text evidence="1">The sequence shown here is derived from an EMBL/GenBank/DDBJ whole genome shotgun (WGS) entry which is preliminary data.</text>
</comment>
<keyword evidence="2" id="KW-1185">Reference proteome</keyword>
<evidence type="ECO:0008006" key="3">
    <source>
        <dbReference type="Google" id="ProtNLM"/>
    </source>
</evidence>
<dbReference type="PANTHER" id="PTHR33395:SF22">
    <property type="entry name" value="REVERSE TRANSCRIPTASE DOMAIN-CONTAINING PROTEIN"/>
    <property type="match status" value="1"/>
</dbReference>
<proteinExistence type="predicted"/>
<protein>
    <recommendedName>
        <fullName evidence="3">Endonuclease/exonuclease/phosphatase domain-containing protein</fullName>
    </recommendedName>
</protein>